<keyword evidence="7 9" id="KW-0129">CBS domain</keyword>
<proteinExistence type="inferred from homology"/>
<keyword evidence="6 10" id="KW-1133">Transmembrane helix</keyword>
<evidence type="ECO:0000256" key="1">
    <source>
        <dbReference type="ARBA" id="ARBA00004651"/>
    </source>
</evidence>
<comment type="caution">
    <text evidence="14">The sequence shown here is derived from an EMBL/GenBank/DDBJ whole genome shotgun (WGS) entry which is preliminary data.</text>
</comment>
<feature type="domain" description="CBS" evidence="12">
    <location>
        <begin position="225"/>
        <end position="284"/>
    </location>
</feature>
<dbReference type="PROSITE" id="PS51371">
    <property type="entry name" value="CBS"/>
    <property type="match status" value="2"/>
</dbReference>
<evidence type="ECO:0000256" key="10">
    <source>
        <dbReference type="PROSITE-ProRule" id="PRU01193"/>
    </source>
</evidence>
<evidence type="ECO:0000256" key="3">
    <source>
        <dbReference type="ARBA" id="ARBA00022475"/>
    </source>
</evidence>
<dbReference type="InterPro" id="IPR044751">
    <property type="entry name" value="Ion_transp-like_CBS"/>
</dbReference>
<evidence type="ECO:0000256" key="2">
    <source>
        <dbReference type="ARBA" id="ARBA00006337"/>
    </source>
</evidence>
<keyword evidence="8 10" id="KW-0472">Membrane</keyword>
<evidence type="ECO:0000259" key="13">
    <source>
        <dbReference type="PROSITE" id="PS51846"/>
    </source>
</evidence>
<dbReference type="InterPro" id="IPR036318">
    <property type="entry name" value="FAD-bd_PCMH-like_sf"/>
</dbReference>
<dbReference type="Pfam" id="PF00571">
    <property type="entry name" value="CBS"/>
    <property type="match status" value="1"/>
</dbReference>
<dbReference type="SMART" id="SM01091">
    <property type="entry name" value="CorC_HlyC"/>
    <property type="match status" value="1"/>
</dbReference>
<evidence type="ECO:0000259" key="12">
    <source>
        <dbReference type="PROSITE" id="PS51371"/>
    </source>
</evidence>
<dbReference type="InterPro" id="IPR046342">
    <property type="entry name" value="CBS_dom_sf"/>
</dbReference>
<dbReference type="InterPro" id="IPR000644">
    <property type="entry name" value="CBS_dom"/>
</dbReference>
<dbReference type="OrthoDB" id="9798188at2"/>
<reference evidence="14 15" key="1">
    <citation type="submission" date="2015-12" db="EMBL/GenBank/DDBJ databases">
        <title>Draft Genome Sequence of Desulfitobacterium hafniense Strain DH, a Sulfate-reducing Bacterium Isolated from Paddy Soils.</title>
        <authorList>
            <person name="Bao P."/>
            <person name="Zhang X."/>
            <person name="Li G."/>
        </authorList>
    </citation>
    <scope>NUCLEOTIDE SEQUENCE [LARGE SCALE GENOMIC DNA]</scope>
    <source>
        <strain evidence="14 15">DH</strain>
    </source>
</reference>
<dbReference type="EMBL" id="LOCK01000094">
    <property type="protein sequence ID" value="KTE89200.1"/>
    <property type="molecule type" value="Genomic_DNA"/>
</dbReference>
<evidence type="ECO:0000256" key="8">
    <source>
        <dbReference type="ARBA" id="ARBA00023136"/>
    </source>
</evidence>
<dbReference type="PROSITE" id="PS51846">
    <property type="entry name" value="CNNM"/>
    <property type="match status" value="1"/>
</dbReference>
<dbReference type="SUPFAM" id="SSF54631">
    <property type="entry name" value="CBS-domain pair"/>
    <property type="match status" value="1"/>
</dbReference>
<evidence type="ECO:0000313" key="15">
    <source>
        <dbReference type="Proteomes" id="UP000054623"/>
    </source>
</evidence>
<dbReference type="InterPro" id="IPR051676">
    <property type="entry name" value="UPF0053_domain"/>
</dbReference>
<evidence type="ECO:0000313" key="14">
    <source>
        <dbReference type="EMBL" id="KTE89200.1"/>
    </source>
</evidence>
<evidence type="ECO:0000256" key="11">
    <source>
        <dbReference type="SAM" id="Phobius"/>
    </source>
</evidence>
<protein>
    <submittedName>
        <fullName evidence="14">Uncharacterized protein</fullName>
    </submittedName>
</protein>
<dbReference type="GO" id="GO:0050660">
    <property type="term" value="F:flavin adenine dinucleotide binding"/>
    <property type="evidence" value="ECO:0007669"/>
    <property type="project" value="InterPro"/>
</dbReference>
<dbReference type="SUPFAM" id="SSF56176">
    <property type="entry name" value="FAD-binding/transporter-associated domain-like"/>
    <property type="match status" value="1"/>
</dbReference>
<evidence type="ECO:0000256" key="5">
    <source>
        <dbReference type="ARBA" id="ARBA00022737"/>
    </source>
</evidence>
<evidence type="ECO:0000256" key="4">
    <source>
        <dbReference type="ARBA" id="ARBA00022692"/>
    </source>
</evidence>
<feature type="domain" description="CNNM transmembrane" evidence="13">
    <location>
        <begin position="5"/>
        <end position="209"/>
    </location>
</feature>
<keyword evidence="4 10" id="KW-0812">Transmembrane</keyword>
<evidence type="ECO:0000256" key="9">
    <source>
        <dbReference type="PROSITE-ProRule" id="PRU00703"/>
    </source>
</evidence>
<name>A0A0W1JCM7_DESHA</name>
<gene>
    <name evidence="14" type="ORF">AT727_14350</name>
</gene>
<dbReference type="Gene3D" id="3.30.465.10">
    <property type="match status" value="1"/>
</dbReference>
<dbReference type="GO" id="GO:0005886">
    <property type="term" value="C:plasma membrane"/>
    <property type="evidence" value="ECO:0007669"/>
    <property type="project" value="UniProtKB-SubCell"/>
</dbReference>
<dbReference type="AlphaFoldDB" id="A0A0W1JCM7"/>
<evidence type="ECO:0000256" key="6">
    <source>
        <dbReference type="ARBA" id="ARBA00022989"/>
    </source>
</evidence>
<keyword evidence="3" id="KW-1003">Cell membrane</keyword>
<dbReference type="Pfam" id="PF03471">
    <property type="entry name" value="CorC_HlyC"/>
    <property type="match status" value="1"/>
</dbReference>
<feature type="transmembrane region" description="Helical" evidence="11">
    <location>
        <begin position="12"/>
        <end position="35"/>
    </location>
</feature>
<organism evidence="14 15">
    <name type="scientific">Desulfitobacterium hafniense</name>
    <name type="common">Desulfitobacterium frappieri</name>
    <dbReference type="NCBI Taxonomy" id="49338"/>
    <lineage>
        <taxon>Bacteria</taxon>
        <taxon>Bacillati</taxon>
        <taxon>Bacillota</taxon>
        <taxon>Clostridia</taxon>
        <taxon>Eubacteriales</taxon>
        <taxon>Desulfitobacteriaceae</taxon>
        <taxon>Desulfitobacterium</taxon>
    </lineage>
</organism>
<comment type="subcellular location">
    <subcellularLocation>
        <location evidence="1">Cell membrane</location>
        <topology evidence="1">Multi-pass membrane protein</topology>
    </subcellularLocation>
</comment>
<feature type="domain" description="CBS" evidence="12">
    <location>
        <begin position="289"/>
        <end position="345"/>
    </location>
</feature>
<dbReference type="Pfam" id="PF01595">
    <property type="entry name" value="CNNM"/>
    <property type="match status" value="1"/>
</dbReference>
<dbReference type="PANTHER" id="PTHR43099">
    <property type="entry name" value="UPF0053 PROTEIN YRKA"/>
    <property type="match status" value="1"/>
</dbReference>
<accession>A0A0W1JCM7</accession>
<comment type="similarity">
    <text evidence="2">Belongs to the UPF0053 family.</text>
</comment>
<feature type="transmembrane region" description="Helical" evidence="11">
    <location>
        <begin position="71"/>
        <end position="93"/>
    </location>
</feature>
<evidence type="ECO:0000256" key="7">
    <source>
        <dbReference type="ARBA" id="ARBA00023122"/>
    </source>
</evidence>
<dbReference type="PANTHER" id="PTHR43099:SF5">
    <property type="entry name" value="HLYC_CORC FAMILY TRANSPORTER"/>
    <property type="match status" value="1"/>
</dbReference>
<sequence length="446" mass="49679">MRTIDLDSLWISIMIVLILIMANGLFAMTEIAIVTSKKNRLANLKDKGDSRAAYALMLAENPNQLLSTIQIGITLIGVITGAFGGATIAGQLAKYIETIPVLAPISYQFSFILVVGLSTYLSLIIGELAPKRIGMGNPEKVACRVAKPMYYFAKAGRPLIWFLSKSTELVLKVLRIKPSTDPEVTEEEITSLIEQGVYSGVVEEIEQDMVEQIFYLGDKRLADILTPRTQLAWIDIEDTFVDIISKMNESPHTKFPVGKGSLDNFQGVVHTKDVFAKLVSGVDFAINDCIKDTLIHPESMKVFQALKTFQEAGHHEAIVIDEYGGIEGFVTLHDIMENIVGDMPLRGEQTPPEIIEKDEHSWLADGLVALDTFKRYFDIEEKAMPHTGNSYHTLGGYITDKIGDIPKEKDSIIVGHLRLEVVDMDHVRVDKVMITRVNPEELEFQI</sequence>
<dbReference type="Proteomes" id="UP000054623">
    <property type="component" value="Unassembled WGS sequence"/>
</dbReference>
<dbReference type="Gene3D" id="3.10.580.10">
    <property type="entry name" value="CBS-domain"/>
    <property type="match status" value="1"/>
</dbReference>
<dbReference type="InterPro" id="IPR016169">
    <property type="entry name" value="FAD-bd_PCMH_sub2"/>
</dbReference>
<dbReference type="CDD" id="cd04590">
    <property type="entry name" value="CBS_pair_CorC_HlyC_assoc"/>
    <property type="match status" value="1"/>
</dbReference>
<dbReference type="InterPro" id="IPR005170">
    <property type="entry name" value="Transptr-assoc_dom"/>
</dbReference>
<dbReference type="InterPro" id="IPR002550">
    <property type="entry name" value="CNNM"/>
</dbReference>
<keyword evidence="5" id="KW-0677">Repeat</keyword>
<feature type="transmembrane region" description="Helical" evidence="11">
    <location>
        <begin position="105"/>
        <end position="125"/>
    </location>
</feature>